<dbReference type="Gene3D" id="3.10.129.10">
    <property type="entry name" value="Hotdog Thioesterase"/>
    <property type="match status" value="1"/>
</dbReference>
<dbReference type="InterPro" id="IPR002539">
    <property type="entry name" value="MaoC-like_dom"/>
</dbReference>
<dbReference type="Pfam" id="PF01575">
    <property type="entry name" value="MaoC_dehydratas"/>
    <property type="match status" value="1"/>
</dbReference>
<comment type="caution">
    <text evidence="2">The sequence shown here is derived from an EMBL/GenBank/DDBJ whole genome shotgun (WGS) entry which is preliminary data.</text>
</comment>
<dbReference type="EMBL" id="LTAZ01000017">
    <property type="protein sequence ID" value="KYH23861.1"/>
    <property type="molecule type" value="Genomic_DNA"/>
</dbReference>
<dbReference type="PANTHER" id="PTHR43664">
    <property type="entry name" value="MONOAMINE OXIDASE-RELATED"/>
    <property type="match status" value="1"/>
</dbReference>
<dbReference type="PATRIC" id="fig|1008153.3.peg.4214"/>
<dbReference type="InterPro" id="IPR052342">
    <property type="entry name" value="MCH/BMMD"/>
</dbReference>
<dbReference type="InterPro" id="IPR029069">
    <property type="entry name" value="HotDog_dom_sf"/>
</dbReference>
<dbReference type="OrthoDB" id="225748at2157"/>
<organism evidence="2 3">
    <name type="scientific">Halalkalicoccus paucihalophilus</name>
    <dbReference type="NCBI Taxonomy" id="1008153"/>
    <lineage>
        <taxon>Archaea</taxon>
        <taxon>Methanobacteriati</taxon>
        <taxon>Methanobacteriota</taxon>
        <taxon>Stenosarchaea group</taxon>
        <taxon>Halobacteria</taxon>
        <taxon>Halobacteriales</taxon>
        <taxon>Halococcaceae</taxon>
        <taxon>Halalkalicoccus</taxon>
    </lineage>
</organism>
<keyword evidence="3" id="KW-1185">Reference proteome</keyword>
<dbReference type="PANTHER" id="PTHR43664:SF1">
    <property type="entry name" value="BETA-METHYLMALYL-COA DEHYDRATASE"/>
    <property type="match status" value="1"/>
</dbReference>
<evidence type="ECO:0000313" key="2">
    <source>
        <dbReference type="EMBL" id="KYH23861.1"/>
    </source>
</evidence>
<name>A0A151A862_9EURY</name>
<dbReference type="RefSeq" id="WP_066385571.1">
    <property type="nucleotide sequence ID" value="NZ_LTAZ01000017.1"/>
</dbReference>
<dbReference type="CDD" id="cd03454">
    <property type="entry name" value="YdeM"/>
    <property type="match status" value="1"/>
</dbReference>
<gene>
    <name evidence="2" type="ORF">HAPAU_39400</name>
</gene>
<accession>A0A151A862</accession>
<dbReference type="AlphaFoldDB" id="A0A151A862"/>
<reference evidence="2 3" key="1">
    <citation type="submission" date="2016-02" db="EMBL/GenBank/DDBJ databases">
        <title>Genome sequence of Halalkalicoccus paucihalophilus DSM 24557.</title>
        <authorList>
            <person name="Poehlein A."/>
            <person name="Daniel R."/>
        </authorList>
    </citation>
    <scope>NUCLEOTIDE SEQUENCE [LARGE SCALE GENOMIC DNA]</scope>
    <source>
        <strain evidence="2 3">DSM 24557</strain>
    </source>
</reference>
<dbReference type="Proteomes" id="UP000075321">
    <property type="component" value="Unassembled WGS sequence"/>
</dbReference>
<protein>
    <submittedName>
        <fullName evidence="2">Bifunctional aldehyde dehydrogenase/enoyl-CoA hydratase</fullName>
    </submittedName>
</protein>
<feature type="domain" description="MaoC-like" evidence="1">
    <location>
        <begin position="18"/>
        <end position="113"/>
    </location>
</feature>
<proteinExistence type="predicted"/>
<sequence>MSNIYFEDTEAGTVRDLGSYTIPKGEMIAFSERYDPQPIHIDKEAATESVFGGVIASGWYTASVCMRLFVDEFLAETASIGSPGLDELSWLTPVYADDTLTVENEILETRLSKSRDDRGYVRNQTRAYNQNGDKVLTWVGTNIILCCNTD</sequence>
<dbReference type="SUPFAM" id="SSF54637">
    <property type="entry name" value="Thioesterase/thiol ester dehydrase-isomerase"/>
    <property type="match status" value="1"/>
</dbReference>
<evidence type="ECO:0000313" key="3">
    <source>
        <dbReference type="Proteomes" id="UP000075321"/>
    </source>
</evidence>
<evidence type="ECO:0000259" key="1">
    <source>
        <dbReference type="Pfam" id="PF01575"/>
    </source>
</evidence>